<feature type="domain" description="RRM" evidence="3">
    <location>
        <begin position="14"/>
        <end position="98"/>
    </location>
</feature>
<reference evidence="4 5" key="1">
    <citation type="submission" date="2020-04" db="EMBL/GenBank/DDBJ databases">
        <title>Perkinsus olseni comparative genomics.</title>
        <authorList>
            <person name="Bogema D.R."/>
        </authorList>
    </citation>
    <scope>NUCLEOTIDE SEQUENCE [LARGE SCALE GENOMIC DNA]</scope>
    <source>
        <strain evidence="4 5">ATCC PRA-207</strain>
    </source>
</reference>
<dbReference type="InterPro" id="IPR000504">
    <property type="entry name" value="RRM_dom"/>
</dbReference>
<accession>A0A7J6NZC1</accession>
<dbReference type="EMBL" id="JABANO010039872">
    <property type="protein sequence ID" value="KAF4689209.1"/>
    <property type="molecule type" value="Genomic_DNA"/>
</dbReference>
<dbReference type="Pfam" id="PF00076">
    <property type="entry name" value="RRM_1"/>
    <property type="match status" value="1"/>
</dbReference>
<organism evidence="4 5">
    <name type="scientific">Perkinsus olseni</name>
    <name type="common">Perkinsus atlanticus</name>
    <dbReference type="NCBI Taxonomy" id="32597"/>
    <lineage>
        <taxon>Eukaryota</taxon>
        <taxon>Sar</taxon>
        <taxon>Alveolata</taxon>
        <taxon>Perkinsozoa</taxon>
        <taxon>Perkinsea</taxon>
        <taxon>Perkinsida</taxon>
        <taxon>Perkinsidae</taxon>
        <taxon>Perkinsus</taxon>
    </lineage>
</organism>
<dbReference type="SUPFAM" id="SSF54928">
    <property type="entry name" value="RNA-binding domain, RBD"/>
    <property type="match status" value="1"/>
</dbReference>
<evidence type="ECO:0000313" key="5">
    <source>
        <dbReference type="Proteomes" id="UP000553632"/>
    </source>
</evidence>
<dbReference type="AlphaFoldDB" id="A0A7J6NZC1"/>
<sequence>MGGGRRMRAYPEGADLFVLRIPATTVDAEIAKVFSEFGQVNSVRALPSRKLGIVSFSTVEEAVNAMTIVNMRVSTGDYRVPLTWLAAGVQCEVENSSHDESDTSERPFRGYAPLSNYQTALGRTSSLDQQQPFPSSQASNSDENSAPYWTASGGAPTIHRDAYSS</sequence>
<evidence type="ECO:0000256" key="1">
    <source>
        <dbReference type="PROSITE-ProRule" id="PRU00176"/>
    </source>
</evidence>
<evidence type="ECO:0000256" key="2">
    <source>
        <dbReference type="SAM" id="MobiDB-lite"/>
    </source>
</evidence>
<dbReference type="GO" id="GO:0003723">
    <property type="term" value="F:RNA binding"/>
    <property type="evidence" value="ECO:0007669"/>
    <property type="project" value="UniProtKB-UniRule"/>
</dbReference>
<keyword evidence="1" id="KW-0694">RNA-binding</keyword>
<dbReference type="Proteomes" id="UP000553632">
    <property type="component" value="Unassembled WGS sequence"/>
</dbReference>
<dbReference type="CDD" id="cd00590">
    <property type="entry name" value="RRM_SF"/>
    <property type="match status" value="1"/>
</dbReference>
<comment type="caution">
    <text evidence="4">The sequence shown here is derived from an EMBL/GenBank/DDBJ whole genome shotgun (WGS) entry which is preliminary data.</text>
</comment>
<proteinExistence type="predicted"/>
<dbReference type="InterPro" id="IPR035979">
    <property type="entry name" value="RBD_domain_sf"/>
</dbReference>
<dbReference type="InterPro" id="IPR012677">
    <property type="entry name" value="Nucleotide-bd_a/b_plait_sf"/>
</dbReference>
<evidence type="ECO:0000313" key="4">
    <source>
        <dbReference type="EMBL" id="KAF4689209.1"/>
    </source>
</evidence>
<feature type="region of interest" description="Disordered" evidence="2">
    <location>
        <begin position="121"/>
        <end position="165"/>
    </location>
</feature>
<gene>
    <name evidence="4" type="ORF">FOZ63_003720</name>
</gene>
<dbReference type="SMART" id="SM00360">
    <property type="entry name" value="RRM"/>
    <property type="match status" value="1"/>
</dbReference>
<dbReference type="Gene3D" id="3.30.70.330">
    <property type="match status" value="1"/>
</dbReference>
<dbReference type="PROSITE" id="PS50102">
    <property type="entry name" value="RRM"/>
    <property type="match status" value="1"/>
</dbReference>
<protein>
    <recommendedName>
        <fullName evidence="3">RRM domain-containing protein</fullName>
    </recommendedName>
</protein>
<name>A0A7J6NZC1_PEROL</name>
<feature type="compositionally biased region" description="Polar residues" evidence="2">
    <location>
        <begin position="121"/>
        <end position="144"/>
    </location>
</feature>
<evidence type="ECO:0000259" key="3">
    <source>
        <dbReference type="PROSITE" id="PS50102"/>
    </source>
</evidence>
<keyword evidence="5" id="KW-1185">Reference proteome</keyword>